<name>A0A3G8M1E5_9HYPH</name>
<dbReference type="InterPro" id="IPR008914">
    <property type="entry name" value="PEBP"/>
</dbReference>
<evidence type="ECO:0000313" key="3">
    <source>
        <dbReference type="Proteomes" id="UP000273982"/>
    </source>
</evidence>
<dbReference type="SUPFAM" id="SSF49777">
    <property type="entry name" value="PEBP-like"/>
    <property type="match status" value="1"/>
</dbReference>
<organism evidence="2 3">
    <name type="scientific">Methylocystis rosea</name>
    <dbReference type="NCBI Taxonomy" id="173366"/>
    <lineage>
        <taxon>Bacteria</taxon>
        <taxon>Pseudomonadati</taxon>
        <taxon>Pseudomonadota</taxon>
        <taxon>Alphaproteobacteria</taxon>
        <taxon>Hyphomicrobiales</taxon>
        <taxon>Methylocystaceae</taxon>
        <taxon>Methylocystis</taxon>
    </lineage>
</organism>
<sequence>MLRSVSSFLGLIALAAADSRGAQAFELTSPDIAEGKTIDMKHVYDSMSCTGENLSPELNWSDPPPGTKSFAVLVHDPDAPTGGAGFWHWLVVDIPADARGLKRGAGDASGKNLPSGAQQLETDFGDKAYGGPCPPPGKPHRYVFTVYALKTEKLGDAAHGRTAVAGFTINQNALAKASITALFGR</sequence>
<dbReference type="PANTHER" id="PTHR30289">
    <property type="entry name" value="UNCHARACTERIZED PROTEIN YBCL-RELATED"/>
    <property type="match status" value="1"/>
</dbReference>
<accession>A0A3G8M1E5</accession>
<dbReference type="InterPro" id="IPR036610">
    <property type="entry name" value="PEBP-like_sf"/>
</dbReference>
<dbReference type="RefSeq" id="WP_124737600.1">
    <property type="nucleotide sequence ID" value="NZ_CP034086.1"/>
</dbReference>
<feature type="chain" id="PRO_5017979955" evidence="1">
    <location>
        <begin position="25"/>
        <end position="185"/>
    </location>
</feature>
<reference evidence="2 3" key="1">
    <citation type="submission" date="2018-11" db="EMBL/GenBank/DDBJ databases">
        <title>Genome squencing of methanotrophic bacteria isolated from alkaline groundwater in Korea.</title>
        <authorList>
            <person name="Nguyen L.N."/>
        </authorList>
    </citation>
    <scope>NUCLEOTIDE SEQUENCE [LARGE SCALE GENOMIC DNA]</scope>
    <source>
        <strain evidence="2 3">GW6</strain>
    </source>
</reference>
<dbReference type="PANTHER" id="PTHR30289:SF1">
    <property type="entry name" value="PEBP (PHOSPHATIDYLETHANOLAMINE-BINDING PROTEIN) FAMILY PROTEIN"/>
    <property type="match status" value="1"/>
</dbReference>
<dbReference type="InterPro" id="IPR005247">
    <property type="entry name" value="YbhB_YbcL/LppC-like"/>
</dbReference>
<dbReference type="EMBL" id="CP034086">
    <property type="protein sequence ID" value="AZG75741.1"/>
    <property type="molecule type" value="Genomic_DNA"/>
</dbReference>
<dbReference type="AlphaFoldDB" id="A0A3G8M1E5"/>
<gene>
    <name evidence="2" type="ORF">EHO51_02750</name>
</gene>
<dbReference type="KEGG" id="mros:EHO51_02750"/>
<dbReference type="Proteomes" id="UP000273982">
    <property type="component" value="Chromosome"/>
</dbReference>
<keyword evidence="1" id="KW-0732">Signal</keyword>
<evidence type="ECO:0000256" key="1">
    <source>
        <dbReference type="SAM" id="SignalP"/>
    </source>
</evidence>
<feature type="signal peptide" evidence="1">
    <location>
        <begin position="1"/>
        <end position="24"/>
    </location>
</feature>
<dbReference type="Pfam" id="PF01161">
    <property type="entry name" value="PBP"/>
    <property type="match status" value="1"/>
</dbReference>
<dbReference type="Gene3D" id="3.90.280.10">
    <property type="entry name" value="PEBP-like"/>
    <property type="match status" value="1"/>
</dbReference>
<dbReference type="NCBIfam" id="TIGR00481">
    <property type="entry name" value="YbhB/YbcL family Raf kinase inhibitor-like protein"/>
    <property type="match status" value="1"/>
</dbReference>
<evidence type="ECO:0000313" key="2">
    <source>
        <dbReference type="EMBL" id="AZG75741.1"/>
    </source>
</evidence>
<protein>
    <submittedName>
        <fullName evidence="2">YbhB/YbcL family Raf kinase inhibitor-like protein</fullName>
    </submittedName>
</protein>
<proteinExistence type="predicted"/>
<dbReference type="CDD" id="cd00865">
    <property type="entry name" value="PEBP_bact_arch"/>
    <property type="match status" value="1"/>
</dbReference>